<evidence type="ECO:0000256" key="2">
    <source>
        <dbReference type="PROSITE-ProRule" id="PRU00267"/>
    </source>
</evidence>
<organism evidence="5 6">
    <name type="scientific">Smittium culicis</name>
    <dbReference type="NCBI Taxonomy" id="133412"/>
    <lineage>
        <taxon>Eukaryota</taxon>
        <taxon>Fungi</taxon>
        <taxon>Fungi incertae sedis</taxon>
        <taxon>Zoopagomycota</taxon>
        <taxon>Kickxellomycotina</taxon>
        <taxon>Harpellomycetes</taxon>
        <taxon>Harpellales</taxon>
        <taxon>Legeriomycetaceae</taxon>
        <taxon>Smittium</taxon>
    </lineage>
</organism>
<name>A0A1R1X057_9FUNG</name>
<dbReference type="STRING" id="133412.A0A1R1X057"/>
<dbReference type="Proteomes" id="UP000187283">
    <property type="component" value="Unassembled WGS sequence"/>
</dbReference>
<feature type="DNA-binding region" description="HMG box" evidence="2">
    <location>
        <begin position="57"/>
        <end position="125"/>
    </location>
</feature>
<feature type="domain" description="HMG box" evidence="4">
    <location>
        <begin position="57"/>
        <end position="125"/>
    </location>
</feature>
<protein>
    <submittedName>
        <fullName evidence="5">High mobility group protein B3</fullName>
    </submittedName>
</protein>
<dbReference type="Gene3D" id="1.10.30.10">
    <property type="entry name" value="High mobility group box domain"/>
    <property type="match status" value="1"/>
</dbReference>
<feature type="compositionally biased region" description="Low complexity" evidence="3">
    <location>
        <begin position="203"/>
        <end position="214"/>
    </location>
</feature>
<feature type="compositionally biased region" description="Basic residues" evidence="3">
    <location>
        <begin position="226"/>
        <end position="239"/>
    </location>
</feature>
<evidence type="ECO:0000256" key="3">
    <source>
        <dbReference type="SAM" id="MobiDB-lite"/>
    </source>
</evidence>
<dbReference type="InterPro" id="IPR036910">
    <property type="entry name" value="HMG_box_dom_sf"/>
</dbReference>
<dbReference type="GO" id="GO:0003677">
    <property type="term" value="F:DNA binding"/>
    <property type="evidence" value="ECO:0007669"/>
    <property type="project" value="UniProtKB-UniRule"/>
</dbReference>
<evidence type="ECO:0000259" key="4">
    <source>
        <dbReference type="PROSITE" id="PS50118"/>
    </source>
</evidence>
<dbReference type="PANTHER" id="PTHR48112">
    <property type="entry name" value="HIGH MOBILITY GROUP PROTEIN DSP1"/>
    <property type="match status" value="1"/>
</dbReference>
<dbReference type="PROSITE" id="PS50118">
    <property type="entry name" value="HMG_BOX_2"/>
    <property type="match status" value="1"/>
</dbReference>
<keyword evidence="1 2" id="KW-0238">DNA-binding</keyword>
<dbReference type="Pfam" id="PF00505">
    <property type="entry name" value="HMG_box"/>
    <property type="match status" value="1"/>
</dbReference>
<dbReference type="AlphaFoldDB" id="A0A1R1X057"/>
<dbReference type="PRINTS" id="PR00886">
    <property type="entry name" value="HIGHMOBLTY12"/>
</dbReference>
<evidence type="ECO:0000256" key="1">
    <source>
        <dbReference type="ARBA" id="ARBA00023125"/>
    </source>
</evidence>
<dbReference type="OrthoDB" id="1919336at2759"/>
<dbReference type="InterPro" id="IPR009071">
    <property type="entry name" value="HMG_box_dom"/>
</dbReference>
<dbReference type="SMART" id="SM00398">
    <property type="entry name" value="HMG"/>
    <property type="match status" value="1"/>
</dbReference>
<proteinExistence type="predicted"/>
<feature type="compositionally biased region" description="Low complexity" evidence="3">
    <location>
        <begin position="169"/>
        <end position="189"/>
    </location>
</feature>
<dbReference type="InterPro" id="IPR050342">
    <property type="entry name" value="HMGB"/>
</dbReference>
<reference evidence="5 6" key="1">
    <citation type="submission" date="2017-01" db="EMBL/GenBank/DDBJ databases">
        <authorList>
            <person name="Mah S.A."/>
            <person name="Swanson W.J."/>
            <person name="Moy G.W."/>
            <person name="Vacquier V.D."/>
        </authorList>
    </citation>
    <scope>NUCLEOTIDE SEQUENCE [LARGE SCALE GENOMIC DNA]</scope>
    <source>
        <strain evidence="5 6">GSMNP</strain>
    </source>
</reference>
<evidence type="ECO:0000313" key="6">
    <source>
        <dbReference type="Proteomes" id="UP000187283"/>
    </source>
</evidence>
<evidence type="ECO:0000313" key="5">
    <source>
        <dbReference type="EMBL" id="OMJ07977.1"/>
    </source>
</evidence>
<dbReference type="SUPFAM" id="SSF47095">
    <property type="entry name" value="HMG-box"/>
    <property type="match status" value="1"/>
</dbReference>
<comment type="caution">
    <text evidence="5">The sequence shown here is derived from an EMBL/GenBank/DDBJ whole genome shotgun (WGS) entry which is preliminary data.</text>
</comment>
<feature type="region of interest" description="Disordered" evidence="3">
    <location>
        <begin position="169"/>
        <end position="239"/>
    </location>
</feature>
<dbReference type="GO" id="GO:0005634">
    <property type="term" value="C:nucleus"/>
    <property type="evidence" value="ECO:0007669"/>
    <property type="project" value="UniProtKB-UniRule"/>
</dbReference>
<keyword evidence="2" id="KW-0539">Nucleus</keyword>
<accession>A0A1R1X057</accession>
<gene>
    <name evidence="5" type="ORF">AYI70_g11853</name>
</gene>
<keyword evidence="6" id="KW-1185">Reference proteome</keyword>
<dbReference type="EMBL" id="LSSN01005919">
    <property type="protein sequence ID" value="OMJ07977.1"/>
    <property type="molecule type" value="Genomic_DNA"/>
</dbReference>
<sequence length="239" mass="25894">MAPKQKISTTTVTFTSEDFAAIGEHFQKLAEIFSGASRTVGSVAETPKKTVKDPFAPKRPVSSYILFCNDYREKIKLLEPTLSSQDVSKRMGELWNGISDEEKKKYEEMSLGLRAKYNEDLSNYNNLKSAVENLEDATVAALATTNASNPSASMPGYQKIAPNSETNFAAASKPAAAAAAKKSNKTKASTEVADKPLKKKKATNAPATPQKPANITSADENDPNSAKKKKKAKKETKKN</sequence>